<dbReference type="GO" id="GO:0160107">
    <property type="term" value="F:tRNA (adenine(58)-N1)-methyltransferase activity"/>
    <property type="evidence" value="ECO:0007669"/>
    <property type="project" value="UniProtKB-EC"/>
</dbReference>
<dbReference type="PANTHER" id="PTHR12133">
    <property type="entry name" value="TRNA (ADENINE(58)-N(1))-METHYLTRANSFERASE"/>
    <property type="match status" value="1"/>
</dbReference>
<proteinExistence type="predicted"/>
<keyword evidence="5" id="KW-0949">S-adenosyl-L-methionine</keyword>
<evidence type="ECO:0000256" key="3">
    <source>
        <dbReference type="ARBA" id="ARBA00022603"/>
    </source>
</evidence>
<accession>A0AAV4LTK8</accession>
<dbReference type="InterPro" id="IPR049470">
    <property type="entry name" value="TRM61_C"/>
</dbReference>
<evidence type="ECO:0000256" key="4">
    <source>
        <dbReference type="ARBA" id="ARBA00022679"/>
    </source>
</evidence>
<dbReference type="GO" id="GO:0031515">
    <property type="term" value="C:tRNA (m1A) methyltransferase complex"/>
    <property type="evidence" value="ECO:0007669"/>
    <property type="project" value="InterPro"/>
</dbReference>
<dbReference type="EC" id="2.1.1.220" evidence="2"/>
<dbReference type="PANTHER" id="PTHR12133:SF2">
    <property type="entry name" value="TRNA (ADENINE(58)-N(1))-METHYLTRANSFERASE CATALYTIC SUBUNIT TRMT61A"/>
    <property type="match status" value="1"/>
</dbReference>
<dbReference type="InterPro" id="IPR014816">
    <property type="entry name" value="tRNA_MeTrfase_Gcd14"/>
</dbReference>
<evidence type="ECO:0000313" key="9">
    <source>
        <dbReference type="EMBL" id="GIX63190.1"/>
    </source>
</evidence>
<dbReference type="SUPFAM" id="SSF53335">
    <property type="entry name" value="S-adenosyl-L-methionine-dependent methyltransferases"/>
    <property type="match status" value="1"/>
</dbReference>
<dbReference type="AlphaFoldDB" id="A0AAV4LTK8"/>
<dbReference type="Pfam" id="PF08704">
    <property type="entry name" value="GCD14"/>
    <property type="match status" value="1"/>
</dbReference>
<dbReference type="GO" id="GO:0030488">
    <property type="term" value="P:tRNA methylation"/>
    <property type="evidence" value="ECO:0007669"/>
    <property type="project" value="InterPro"/>
</dbReference>
<keyword evidence="6" id="KW-0819">tRNA processing</keyword>
<evidence type="ECO:0000256" key="6">
    <source>
        <dbReference type="ARBA" id="ARBA00022694"/>
    </source>
</evidence>
<keyword evidence="4" id="KW-0808">Transferase</keyword>
<sequence length="252" mass="28141">MVKRWAFPALFADAYSVLLGPGSRPLVRRSATHWRADNSHSDSSHPNIGTKLRHRYHSAQYRADISLAVLLLDLHPGKRVVECGTGSGTLSYTLATTVAPTGHVFTYDFHNQRKQFAEQFFRDCKLSDYISSYDRDAYSPDAFLVEGEVWESSVDSVFFDLPSPWDALGNAKVVLKNFGKLVSFTPTVEQSRRISQALSDSGFIEIKTFEILCKPWGIGFDDSNAENAQFACYQLSQPNHTGYLTAATLVKS</sequence>
<comment type="subcellular location">
    <subcellularLocation>
        <location evidence="1">Nucleus</location>
    </subcellularLocation>
</comment>
<dbReference type="RefSeq" id="XP_067715259.1">
    <property type="nucleotide sequence ID" value="XM_067859158.1"/>
</dbReference>
<dbReference type="GeneID" id="94194671"/>
<feature type="domain" description="tRNA (adenine(58)-N(1))-methyltransferase catalytic subunit TRM61 C-terminal" evidence="8">
    <location>
        <begin position="51"/>
        <end position="217"/>
    </location>
</feature>
<dbReference type="PROSITE" id="PS51620">
    <property type="entry name" value="SAM_TRM61"/>
    <property type="match status" value="1"/>
</dbReference>
<dbReference type="GO" id="GO:0005634">
    <property type="term" value="C:nucleus"/>
    <property type="evidence" value="ECO:0007669"/>
    <property type="project" value="UniProtKB-SubCell"/>
</dbReference>
<keyword evidence="3" id="KW-0489">Methyltransferase</keyword>
<dbReference type="InterPro" id="IPR029063">
    <property type="entry name" value="SAM-dependent_MTases_sf"/>
</dbReference>
<keyword evidence="10" id="KW-1185">Reference proteome</keyword>
<organism evidence="9 10">
    <name type="scientific">Babesia caballi</name>
    <dbReference type="NCBI Taxonomy" id="5871"/>
    <lineage>
        <taxon>Eukaryota</taxon>
        <taxon>Sar</taxon>
        <taxon>Alveolata</taxon>
        <taxon>Apicomplexa</taxon>
        <taxon>Aconoidasida</taxon>
        <taxon>Piroplasmida</taxon>
        <taxon>Babesiidae</taxon>
        <taxon>Babesia</taxon>
    </lineage>
</organism>
<evidence type="ECO:0000259" key="8">
    <source>
        <dbReference type="Pfam" id="PF08704"/>
    </source>
</evidence>
<evidence type="ECO:0000256" key="5">
    <source>
        <dbReference type="ARBA" id="ARBA00022691"/>
    </source>
</evidence>
<dbReference type="EMBL" id="BPLF01000002">
    <property type="protein sequence ID" value="GIX63190.1"/>
    <property type="molecule type" value="Genomic_DNA"/>
</dbReference>
<dbReference type="Gene3D" id="3.40.50.150">
    <property type="entry name" value="Vaccinia Virus protein VP39"/>
    <property type="match status" value="1"/>
</dbReference>
<evidence type="ECO:0000256" key="1">
    <source>
        <dbReference type="ARBA" id="ARBA00004123"/>
    </source>
</evidence>
<reference evidence="9 10" key="1">
    <citation type="submission" date="2021-06" db="EMBL/GenBank/DDBJ databases">
        <title>Genome sequence of Babesia caballi.</title>
        <authorList>
            <person name="Yamagishi J."/>
            <person name="Kidaka T."/>
            <person name="Ochi A."/>
        </authorList>
    </citation>
    <scope>NUCLEOTIDE SEQUENCE [LARGE SCALE GENOMIC DNA]</scope>
    <source>
        <strain evidence="9">USDA-D6B2</strain>
    </source>
</reference>
<evidence type="ECO:0000256" key="7">
    <source>
        <dbReference type="ARBA" id="ARBA00023242"/>
    </source>
</evidence>
<protein>
    <recommendedName>
        <fullName evidence="2">tRNA (adenine(58)-N(1))-methyltransferase</fullName>
        <ecNumber evidence="2">2.1.1.220</ecNumber>
    </recommendedName>
</protein>
<gene>
    <name evidence="9" type="ORF">BcabD6B2_26250</name>
</gene>
<evidence type="ECO:0000256" key="2">
    <source>
        <dbReference type="ARBA" id="ARBA00012796"/>
    </source>
</evidence>
<comment type="caution">
    <text evidence="9">The sequence shown here is derived from an EMBL/GenBank/DDBJ whole genome shotgun (WGS) entry which is preliminary data.</text>
</comment>
<dbReference type="Proteomes" id="UP001497744">
    <property type="component" value="Unassembled WGS sequence"/>
</dbReference>
<name>A0AAV4LTK8_BABCB</name>
<evidence type="ECO:0000313" key="10">
    <source>
        <dbReference type="Proteomes" id="UP001497744"/>
    </source>
</evidence>
<keyword evidence="7" id="KW-0539">Nucleus</keyword>